<gene>
    <name evidence="1" type="ORF">QVE165_LOCUS5106</name>
</gene>
<evidence type="ECO:0000313" key="1">
    <source>
        <dbReference type="EMBL" id="CAF0818101.1"/>
    </source>
</evidence>
<proteinExistence type="predicted"/>
<dbReference type="AlphaFoldDB" id="A0A813U3W1"/>
<organism evidence="1 2">
    <name type="scientific">Adineta steineri</name>
    <dbReference type="NCBI Taxonomy" id="433720"/>
    <lineage>
        <taxon>Eukaryota</taxon>
        <taxon>Metazoa</taxon>
        <taxon>Spiralia</taxon>
        <taxon>Gnathifera</taxon>
        <taxon>Rotifera</taxon>
        <taxon>Eurotatoria</taxon>
        <taxon>Bdelloidea</taxon>
        <taxon>Adinetida</taxon>
        <taxon>Adinetidae</taxon>
        <taxon>Adineta</taxon>
    </lineage>
</organism>
<protein>
    <submittedName>
        <fullName evidence="1">Uncharacterized protein</fullName>
    </submittedName>
</protein>
<dbReference type="Proteomes" id="UP000663832">
    <property type="component" value="Unassembled WGS sequence"/>
</dbReference>
<reference evidence="1" key="1">
    <citation type="submission" date="2021-02" db="EMBL/GenBank/DDBJ databases">
        <authorList>
            <person name="Nowell W R."/>
        </authorList>
    </citation>
    <scope>NUCLEOTIDE SEQUENCE</scope>
</reference>
<comment type="caution">
    <text evidence="1">The sequence shown here is derived from an EMBL/GenBank/DDBJ whole genome shotgun (WGS) entry which is preliminary data.</text>
</comment>
<dbReference type="OrthoDB" id="10378821at2759"/>
<accession>A0A813U3W1</accession>
<evidence type="ECO:0000313" key="2">
    <source>
        <dbReference type="Proteomes" id="UP000663832"/>
    </source>
</evidence>
<dbReference type="EMBL" id="CAJNOM010000020">
    <property type="protein sequence ID" value="CAF0818101.1"/>
    <property type="molecule type" value="Genomic_DNA"/>
</dbReference>
<name>A0A813U3W1_9BILA</name>
<sequence length="78" mass="8578">MFHLSAVGQLSQRTIDVSLSQLNVTAYIGTQLVPFNGLDNIIQATMKEFHLKASKLFGTITCILRNSVQSQTSLSLHT</sequence>
<keyword evidence="2" id="KW-1185">Reference proteome</keyword>